<evidence type="ECO:0000313" key="2">
    <source>
        <dbReference type="Proteomes" id="UP000015103"/>
    </source>
</evidence>
<reference evidence="1" key="1">
    <citation type="submission" date="2015-05" db="UniProtKB">
        <authorList>
            <consortium name="EnsemblMetazoa"/>
        </authorList>
    </citation>
    <scope>IDENTIFICATION</scope>
</reference>
<dbReference type="InterPro" id="IPR052792">
    <property type="entry name" value="Thioredoxin_dom-contain_11"/>
</dbReference>
<evidence type="ECO:0000313" key="1">
    <source>
        <dbReference type="EnsemblMetazoa" id="RPRC014940-PA"/>
    </source>
</evidence>
<dbReference type="STRING" id="13249.T1IF71"/>
<dbReference type="InParanoid" id="T1IF71"/>
<keyword evidence="2" id="KW-1185">Reference proteome</keyword>
<protein>
    <submittedName>
        <fullName evidence="1">Thioredoxin domain-containing protein</fullName>
    </submittedName>
</protein>
<dbReference type="OMA" id="DFIRQFY"/>
<dbReference type="InterPro" id="IPR036249">
    <property type="entry name" value="Thioredoxin-like_sf"/>
</dbReference>
<dbReference type="EnsemblMetazoa" id="RPRC014940-RA">
    <property type="protein sequence ID" value="RPRC014940-PA"/>
    <property type="gene ID" value="RPRC014940"/>
</dbReference>
<dbReference type="eggNOG" id="KOG0190">
    <property type="taxonomic scope" value="Eukaryota"/>
</dbReference>
<organism evidence="1 2">
    <name type="scientific">Rhodnius prolixus</name>
    <name type="common">Triatomid bug</name>
    <dbReference type="NCBI Taxonomy" id="13249"/>
    <lineage>
        <taxon>Eukaryota</taxon>
        <taxon>Metazoa</taxon>
        <taxon>Ecdysozoa</taxon>
        <taxon>Arthropoda</taxon>
        <taxon>Hexapoda</taxon>
        <taxon>Insecta</taxon>
        <taxon>Pterygota</taxon>
        <taxon>Neoptera</taxon>
        <taxon>Paraneoptera</taxon>
        <taxon>Hemiptera</taxon>
        <taxon>Heteroptera</taxon>
        <taxon>Panheteroptera</taxon>
        <taxon>Cimicomorpha</taxon>
        <taxon>Reduviidae</taxon>
        <taxon>Triatominae</taxon>
        <taxon>Rhodnius</taxon>
    </lineage>
</organism>
<dbReference type="VEuPathDB" id="VectorBase:RPRC014940"/>
<dbReference type="PANTHER" id="PTHR46497">
    <property type="entry name" value="THIOREDOXIN DOMAIN-CONTAINING PROTEIN 11"/>
    <property type="match status" value="1"/>
</dbReference>
<proteinExistence type="predicted"/>
<dbReference type="Proteomes" id="UP000015103">
    <property type="component" value="Unassembled WGS sequence"/>
</dbReference>
<name>T1IF71_RHOPR</name>
<dbReference type="EMBL" id="ACPB03009564">
    <property type="status" value="NOT_ANNOTATED_CDS"/>
    <property type="molecule type" value="Genomic_DNA"/>
</dbReference>
<dbReference type="SUPFAM" id="SSF52833">
    <property type="entry name" value="Thioredoxin-like"/>
    <property type="match status" value="2"/>
</dbReference>
<dbReference type="InterPro" id="IPR013766">
    <property type="entry name" value="Thioredoxin_domain"/>
</dbReference>
<sequence length="793" mass="90841">SKMFIVCREIFFVFAILFTAYATILNTQSKTKRGSPAVPFFHNENIKDFYQGDLKQLMLDISEVDFAFVMFYAPWDADSQDIKSEFIEASEFYSHLVYFAAVNCWEPGSECRAAFKDAVYHFPQLVAYVGPHKAIEFKGPQTADHIIKFIHSILHPIQRVNSVTDLWRLRYLHDAVLVGHLKFLGNKPGKGFQMLYQTSLLLASRDHERHTAIAVFTHTKTNALLGVTNTPTFVLYLWNKRIVYNGQLKTDSLVNWVLSRTQKGLSELNSNTLLPNMKGGAVMVMFTPRHPLSSVIPYYHMVPSLSRKQGDSQCSPDFQKMAPQREGARRLNLSNPAISSRKSLLRYSQNWPHFKGFRGSLKKGREPANRDVCSLNFSARECILQPTYNCSTSASPYSVSTGLLHHRSILKINFPQKFQSAIIVLILLSEHKYSGEQWVQTLTDGFEIMISVIYSSKIWKQDKRSTEYVIALAEEERCSILKRIPLPLMPKPSFNLTNLPSSCKINSSFSFIALDSDQYSHLANGLGIQLKKIKHRTAVAIFDDEVGIHFVSFEVKFIQTVSNLLKRYFAGERNRSLRSKKDSVYLHSNSKQLLYDSHSVSIIELDTNTFLSVALNKTMNVAVLYHSPYCSFCLGVSNLFLSLAHLLRNINNLLLVRLDGELNDLPWQYTVHSYPSIIFFPAKRKSESRIFPQTSPLTFYTLSNFILSNLQVYERISVLLALCSRWGDDPVKRCLQNVRTNSLEGISDTLREYRRILLRLKHSSSHVTKADLNVRLRLLFRYLEYLKTAHLQL</sequence>
<dbReference type="PANTHER" id="PTHR46497:SF1">
    <property type="entry name" value="THIOREDOXIN DOMAIN-CONTAINING PROTEIN 11"/>
    <property type="match status" value="1"/>
</dbReference>
<dbReference type="FunCoup" id="T1IF71">
    <property type="interactions" value="393"/>
</dbReference>
<dbReference type="Gene3D" id="3.40.30.10">
    <property type="entry name" value="Glutaredoxin"/>
    <property type="match status" value="2"/>
</dbReference>
<dbReference type="HOGENOM" id="CLU_010764_0_0_1"/>
<accession>T1IF71</accession>
<dbReference type="AlphaFoldDB" id="T1IF71"/>
<dbReference type="Pfam" id="PF00085">
    <property type="entry name" value="Thioredoxin"/>
    <property type="match status" value="1"/>
</dbReference>